<dbReference type="HOGENOM" id="CLU_2976526_0_0_4"/>
<protein>
    <submittedName>
        <fullName evidence="2">Uncharacterized protein</fullName>
    </submittedName>
</protein>
<reference evidence="2 3" key="1">
    <citation type="journal article" date="2012" name="J. Bacteriol.">
        <title>Complete genome sequence of phototrophic betaproteobacterium Rubrivivax gelatinosus IL144.</title>
        <authorList>
            <person name="Nagashima S."/>
            <person name="Kamimura A."/>
            <person name="Shimizu T."/>
            <person name="Nakamura-isaki S."/>
            <person name="Aono E."/>
            <person name="Sakamoto K."/>
            <person name="Ichikawa N."/>
            <person name="Nakazawa H."/>
            <person name="Sekine M."/>
            <person name="Yamazaki S."/>
            <person name="Fujita N."/>
            <person name="Shimada K."/>
            <person name="Hanada S."/>
            <person name="Nagashima K.V.P."/>
        </authorList>
    </citation>
    <scope>NUCLEOTIDE SEQUENCE [LARGE SCALE GENOMIC DNA]</scope>
    <source>
        <strain evidence="3">NBRC 100245 / IL144</strain>
    </source>
</reference>
<evidence type="ECO:0000313" key="2">
    <source>
        <dbReference type="EMBL" id="BAL94397.1"/>
    </source>
</evidence>
<dbReference type="Proteomes" id="UP000007883">
    <property type="component" value="Chromosome"/>
</dbReference>
<feature type="region of interest" description="Disordered" evidence="1">
    <location>
        <begin position="26"/>
        <end position="58"/>
    </location>
</feature>
<proteinExistence type="predicted"/>
<accession>I0HN10</accession>
<dbReference type="AlphaFoldDB" id="I0HN10"/>
<evidence type="ECO:0000313" key="3">
    <source>
        <dbReference type="Proteomes" id="UP000007883"/>
    </source>
</evidence>
<gene>
    <name evidence="2" type="ordered locus">RGE_10560</name>
</gene>
<dbReference type="STRING" id="983917.RGE_10560"/>
<dbReference type="EMBL" id="AP012320">
    <property type="protein sequence ID" value="BAL94397.1"/>
    <property type="molecule type" value="Genomic_DNA"/>
</dbReference>
<keyword evidence="3" id="KW-1185">Reference proteome</keyword>
<evidence type="ECO:0000256" key="1">
    <source>
        <dbReference type="SAM" id="MobiDB-lite"/>
    </source>
</evidence>
<dbReference type="KEGG" id="rge:RGE_10560"/>
<sequence length="58" mass="6319">MLSHEVVHSCAGAVLRRLCGGHGRCERELRRGGPRGSFRRRFRGQAAGPSPRGANDYG</sequence>
<organism evidence="2 3">
    <name type="scientific">Rubrivivax gelatinosus (strain NBRC 100245 / IL144)</name>
    <dbReference type="NCBI Taxonomy" id="983917"/>
    <lineage>
        <taxon>Bacteria</taxon>
        <taxon>Pseudomonadati</taxon>
        <taxon>Pseudomonadota</taxon>
        <taxon>Betaproteobacteria</taxon>
        <taxon>Burkholderiales</taxon>
        <taxon>Sphaerotilaceae</taxon>
        <taxon>Rubrivivax</taxon>
    </lineage>
</organism>
<dbReference type="PATRIC" id="fig|983917.3.peg.1031"/>
<name>I0HN10_RUBGI</name>